<dbReference type="GO" id="GO:0050660">
    <property type="term" value="F:flavin adenine dinucleotide binding"/>
    <property type="evidence" value="ECO:0007669"/>
    <property type="project" value="InterPro"/>
</dbReference>
<evidence type="ECO:0000259" key="2">
    <source>
        <dbReference type="Pfam" id="PF08031"/>
    </source>
</evidence>
<protein>
    <recommendedName>
        <fullName evidence="2">Berberine/berberine-like domain-containing protein</fullName>
    </recommendedName>
</protein>
<dbReference type="KEGG" id="ffu:CLAFUR5_01499"/>
<dbReference type="GeneID" id="71981377"/>
<dbReference type="EMBL" id="CP090163">
    <property type="protein sequence ID" value="UJO11485.1"/>
    <property type="molecule type" value="Genomic_DNA"/>
</dbReference>
<dbReference type="InterPro" id="IPR016169">
    <property type="entry name" value="FAD-bd_PCMH_sub2"/>
</dbReference>
<feature type="domain" description="Berberine/berberine-like" evidence="2">
    <location>
        <begin position="110"/>
        <end position="153"/>
    </location>
</feature>
<feature type="chain" id="PRO_5040115194" description="Berberine/berberine-like domain-containing protein" evidence="1">
    <location>
        <begin position="19"/>
        <end position="189"/>
    </location>
</feature>
<dbReference type="RefSeq" id="XP_047755851.1">
    <property type="nucleotide sequence ID" value="XM_047900647.1"/>
</dbReference>
<feature type="signal peptide" evidence="1">
    <location>
        <begin position="1"/>
        <end position="18"/>
    </location>
</feature>
<dbReference type="Pfam" id="PF08031">
    <property type="entry name" value="BBE"/>
    <property type="match status" value="1"/>
</dbReference>
<evidence type="ECO:0000313" key="3">
    <source>
        <dbReference type="EMBL" id="UJO11485.1"/>
    </source>
</evidence>
<proteinExistence type="predicted"/>
<dbReference type="InterPro" id="IPR012951">
    <property type="entry name" value="BBE"/>
</dbReference>
<dbReference type="Proteomes" id="UP000756132">
    <property type="component" value="Chromosome 1"/>
</dbReference>
<reference evidence="3" key="1">
    <citation type="submission" date="2021-12" db="EMBL/GenBank/DDBJ databases">
        <authorList>
            <person name="Zaccaron A."/>
            <person name="Stergiopoulos I."/>
        </authorList>
    </citation>
    <scope>NUCLEOTIDE SEQUENCE</scope>
    <source>
        <strain evidence="3">Race5_Kim</strain>
    </source>
</reference>
<reference evidence="3" key="2">
    <citation type="journal article" date="2022" name="Microb. Genom.">
        <title>A chromosome-scale genome assembly of the tomato pathogen Cladosporium fulvum reveals a compartmentalized genome architecture and the presence of a dispensable chromosome.</title>
        <authorList>
            <person name="Zaccaron A.Z."/>
            <person name="Chen L.H."/>
            <person name="Samaras A."/>
            <person name="Stergiopoulos I."/>
        </authorList>
    </citation>
    <scope>NUCLEOTIDE SEQUENCE</scope>
    <source>
        <strain evidence="3">Race5_Kim</strain>
    </source>
</reference>
<organism evidence="3 4">
    <name type="scientific">Passalora fulva</name>
    <name type="common">Tomato leaf mold</name>
    <name type="synonym">Cladosporium fulvum</name>
    <dbReference type="NCBI Taxonomy" id="5499"/>
    <lineage>
        <taxon>Eukaryota</taxon>
        <taxon>Fungi</taxon>
        <taxon>Dikarya</taxon>
        <taxon>Ascomycota</taxon>
        <taxon>Pezizomycotina</taxon>
        <taxon>Dothideomycetes</taxon>
        <taxon>Dothideomycetidae</taxon>
        <taxon>Mycosphaerellales</taxon>
        <taxon>Mycosphaerellaceae</taxon>
        <taxon>Fulvia</taxon>
    </lineage>
</organism>
<keyword evidence="1" id="KW-0732">Signal</keyword>
<evidence type="ECO:0000313" key="4">
    <source>
        <dbReference type="Proteomes" id="UP000756132"/>
    </source>
</evidence>
<dbReference type="Gene3D" id="3.30.465.10">
    <property type="match status" value="1"/>
</dbReference>
<accession>A0A9Q8L5Y9</accession>
<keyword evidence="4" id="KW-1185">Reference proteome</keyword>
<gene>
    <name evidence="3" type="ORF">CLAFUR5_01499</name>
</gene>
<dbReference type="OrthoDB" id="9983560at2759"/>
<name>A0A9Q8L5Y9_PASFU</name>
<dbReference type="AlphaFoldDB" id="A0A9Q8L5Y9"/>
<sequence>MVSSMSTFLAIGIPAVTASLTKSELYCKPRPGDAAWPDADTWNSLTQSVNGNLIAPTPVGAVCHTGWPQSDVVLPRVWKTLNQTEKEVVTTDLRDVRVRALRDLSPDTGAYMSESDPTEPEWQKTKFGEHYNELLRIKQRWDPNGVFWCKQCVGSELWEAKGDFGIENGVGQSKVQLCRVEKIPHRYLA</sequence>
<evidence type="ECO:0000256" key="1">
    <source>
        <dbReference type="SAM" id="SignalP"/>
    </source>
</evidence>
<dbReference type="GO" id="GO:0016491">
    <property type="term" value="F:oxidoreductase activity"/>
    <property type="evidence" value="ECO:0007669"/>
    <property type="project" value="InterPro"/>
</dbReference>